<proteinExistence type="predicted"/>
<keyword evidence="2" id="KW-1185">Reference proteome</keyword>
<accession>A0A9J6BNQ1</accession>
<protein>
    <submittedName>
        <fullName evidence="1">Uncharacterized protein</fullName>
    </submittedName>
</protein>
<evidence type="ECO:0000313" key="2">
    <source>
        <dbReference type="Proteomes" id="UP001107558"/>
    </source>
</evidence>
<dbReference type="AlphaFoldDB" id="A0A9J6BNQ1"/>
<gene>
    <name evidence="1" type="ORF">PVAND_001261</name>
</gene>
<evidence type="ECO:0000313" key="1">
    <source>
        <dbReference type="EMBL" id="KAG5671043.1"/>
    </source>
</evidence>
<dbReference type="EMBL" id="JADBJN010000003">
    <property type="protein sequence ID" value="KAG5671043.1"/>
    <property type="molecule type" value="Genomic_DNA"/>
</dbReference>
<dbReference type="Pfam" id="PF06477">
    <property type="entry name" value="DUF1091"/>
    <property type="match status" value="1"/>
</dbReference>
<dbReference type="Proteomes" id="UP001107558">
    <property type="component" value="Chromosome 3"/>
</dbReference>
<organism evidence="1 2">
    <name type="scientific">Polypedilum vanderplanki</name>
    <name type="common">Sleeping chironomid midge</name>
    <dbReference type="NCBI Taxonomy" id="319348"/>
    <lineage>
        <taxon>Eukaryota</taxon>
        <taxon>Metazoa</taxon>
        <taxon>Ecdysozoa</taxon>
        <taxon>Arthropoda</taxon>
        <taxon>Hexapoda</taxon>
        <taxon>Insecta</taxon>
        <taxon>Pterygota</taxon>
        <taxon>Neoptera</taxon>
        <taxon>Endopterygota</taxon>
        <taxon>Diptera</taxon>
        <taxon>Nematocera</taxon>
        <taxon>Chironomoidea</taxon>
        <taxon>Chironomidae</taxon>
        <taxon>Chironominae</taxon>
        <taxon>Polypedilum</taxon>
        <taxon>Polypedilum</taxon>
    </lineage>
</organism>
<name>A0A9J6BNQ1_POLVA</name>
<reference evidence="1" key="1">
    <citation type="submission" date="2021-03" db="EMBL/GenBank/DDBJ databases">
        <title>Chromosome level genome of the anhydrobiotic midge Polypedilum vanderplanki.</title>
        <authorList>
            <person name="Yoshida Y."/>
            <person name="Kikawada T."/>
            <person name="Gusev O."/>
        </authorList>
    </citation>
    <scope>NUCLEOTIDE SEQUENCE</scope>
    <source>
        <strain evidence="1">NIAS01</strain>
        <tissue evidence="1">Whole body or cell culture</tissue>
    </source>
</reference>
<dbReference type="InterPro" id="IPR010512">
    <property type="entry name" value="DUF1091"/>
</dbReference>
<comment type="caution">
    <text evidence="1">The sequence shown here is derived from an EMBL/GenBank/DDBJ whole genome shotgun (WGS) entry which is preliminary data.</text>
</comment>
<sequence length="119" mass="13575">MLTPYFSAQVLYKYGTIYRQIINVPKTNICELTKIIKTNTLWRGIYDAAQKVMPGVIHECPYNEYVAKDISLNDLPIVSHFPQGDYTVIAYVYDSSDSEYMVNVSLVLTVHSPIRDSFG</sequence>